<keyword evidence="9" id="KW-0808">Transferase</keyword>
<dbReference type="GO" id="GO:0008483">
    <property type="term" value="F:transaminase activity"/>
    <property type="evidence" value="ECO:0007669"/>
    <property type="project" value="UniProtKB-KW"/>
</dbReference>
<evidence type="ECO:0000256" key="3">
    <source>
        <dbReference type="ARBA" id="ARBA00022723"/>
    </source>
</evidence>
<dbReference type="KEGG" id="anr:Ana3638_15015"/>
<evidence type="ECO:0000313" key="9">
    <source>
        <dbReference type="EMBL" id="QHQ61932.1"/>
    </source>
</evidence>
<dbReference type="GO" id="GO:0031071">
    <property type="term" value="F:cysteine desulfurase activity"/>
    <property type="evidence" value="ECO:0007669"/>
    <property type="project" value="UniProtKB-ARBA"/>
</dbReference>
<dbReference type="GO" id="GO:0051536">
    <property type="term" value="F:iron-sulfur cluster binding"/>
    <property type="evidence" value="ECO:0007669"/>
    <property type="project" value="UniProtKB-KW"/>
</dbReference>
<evidence type="ECO:0000313" key="10">
    <source>
        <dbReference type="Proteomes" id="UP000464314"/>
    </source>
</evidence>
<keyword evidence="5" id="KW-0408">Iron</keyword>
<dbReference type="InterPro" id="IPR015424">
    <property type="entry name" value="PyrdxlP-dep_Trfase"/>
</dbReference>
<dbReference type="RefSeq" id="WP_161838757.1">
    <property type="nucleotide sequence ID" value="NZ_CP048000.1"/>
</dbReference>
<keyword evidence="10" id="KW-1185">Reference proteome</keyword>
<gene>
    <name evidence="9" type="ORF">Ana3638_15015</name>
</gene>
<dbReference type="Proteomes" id="UP000464314">
    <property type="component" value="Chromosome"/>
</dbReference>
<dbReference type="SUPFAM" id="SSF53383">
    <property type="entry name" value="PLP-dependent transferases"/>
    <property type="match status" value="1"/>
</dbReference>
<dbReference type="InterPro" id="IPR016454">
    <property type="entry name" value="Cysteine_dSase"/>
</dbReference>
<evidence type="ECO:0000256" key="4">
    <source>
        <dbReference type="ARBA" id="ARBA00022898"/>
    </source>
</evidence>
<feature type="domain" description="Aminotransferase class V" evidence="8">
    <location>
        <begin position="3"/>
        <end position="368"/>
    </location>
</feature>
<dbReference type="PANTHER" id="PTHR11601:SF50">
    <property type="entry name" value="CYSTEINE DESULFURASE ISCS 2-RELATED"/>
    <property type="match status" value="1"/>
</dbReference>
<accession>A0A6P1TP23</accession>
<dbReference type="PANTHER" id="PTHR11601">
    <property type="entry name" value="CYSTEINE DESULFURYLASE FAMILY MEMBER"/>
    <property type="match status" value="1"/>
</dbReference>
<protein>
    <submittedName>
        <fullName evidence="9">Aminotransferase class V-fold PLP-dependent enzyme</fullName>
    </submittedName>
</protein>
<organism evidence="9 10">
    <name type="scientific">Anaerocolumna sedimenticola</name>
    <dbReference type="NCBI Taxonomy" id="2696063"/>
    <lineage>
        <taxon>Bacteria</taxon>
        <taxon>Bacillati</taxon>
        <taxon>Bacillota</taxon>
        <taxon>Clostridia</taxon>
        <taxon>Lachnospirales</taxon>
        <taxon>Lachnospiraceae</taxon>
        <taxon>Anaerocolumna</taxon>
    </lineage>
</organism>
<sequence>MEVYLDNAATTRVFDSVKNIMMETLGVDYGNPSSMHQKGIDAEKYIKDARELLAKSLKVDTKEIIFTSGGTESNNMAVIGTAYGYKRSGNHIITTRIEHPSIHNPLLFLEENGYRVSYIPVDQNGNIIMEELLNAVCNDTILVSVMYVNNEVGSVQNISEISKRIKEKNPKVLLHVDAIQAFGKYRIYPRREGIDLLSISGHKIHGPKGSGVLYVRDKVKIKPILFGGGQQKGMRSGTENVPAIAGIGQAVSDIYENHEQKRETLYQLKRTLIEGVKQIEGVTVNCLGNTLTDTAPHIVSVSFDGIRSEVLLHALEDKGIYVSSGSACASNHPDLSGTLKAIGLKENLLDSTLRFSFSVFTTMEDIEYTINILNELVPVLRKYSRH</sequence>
<dbReference type="InterPro" id="IPR000192">
    <property type="entry name" value="Aminotrans_V_dom"/>
</dbReference>
<keyword evidence="9" id="KW-0032">Aminotransferase</keyword>
<dbReference type="Pfam" id="PF00266">
    <property type="entry name" value="Aminotran_5"/>
    <property type="match status" value="1"/>
</dbReference>
<comment type="cofactor">
    <cofactor evidence="1 7">
        <name>pyridoxal 5'-phosphate</name>
        <dbReference type="ChEBI" id="CHEBI:597326"/>
    </cofactor>
</comment>
<reference evidence="9 10" key="1">
    <citation type="submission" date="2020-01" db="EMBL/GenBank/DDBJ databases">
        <title>Genome analysis of Anaerocolumna sp. CBA3638.</title>
        <authorList>
            <person name="Kim J."/>
            <person name="Roh S.W."/>
        </authorList>
    </citation>
    <scope>NUCLEOTIDE SEQUENCE [LARGE SCALE GENOMIC DNA]</scope>
    <source>
        <strain evidence="9 10">CBA3638</strain>
    </source>
</reference>
<keyword evidence="3" id="KW-0479">Metal-binding</keyword>
<evidence type="ECO:0000256" key="6">
    <source>
        <dbReference type="ARBA" id="ARBA00023014"/>
    </source>
</evidence>
<keyword evidence="6" id="KW-0411">Iron-sulfur</keyword>
<evidence type="ECO:0000256" key="5">
    <source>
        <dbReference type="ARBA" id="ARBA00023004"/>
    </source>
</evidence>
<dbReference type="InterPro" id="IPR020578">
    <property type="entry name" value="Aminotrans_V_PyrdxlP_BS"/>
</dbReference>
<comment type="similarity">
    <text evidence="2">Belongs to the class-V pyridoxal-phosphate-dependent aminotransferase family. NifS/IscS subfamily.</text>
</comment>
<dbReference type="Gene3D" id="3.90.1150.10">
    <property type="entry name" value="Aspartate Aminotransferase, domain 1"/>
    <property type="match status" value="1"/>
</dbReference>
<dbReference type="GO" id="GO:0046872">
    <property type="term" value="F:metal ion binding"/>
    <property type="evidence" value="ECO:0007669"/>
    <property type="project" value="UniProtKB-KW"/>
</dbReference>
<evidence type="ECO:0000256" key="7">
    <source>
        <dbReference type="RuleBase" id="RU004504"/>
    </source>
</evidence>
<dbReference type="InterPro" id="IPR015422">
    <property type="entry name" value="PyrdxlP-dep_Trfase_small"/>
</dbReference>
<dbReference type="Gene3D" id="3.40.640.10">
    <property type="entry name" value="Type I PLP-dependent aspartate aminotransferase-like (Major domain)"/>
    <property type="match status" value="1"/>
</dbReference>
<evidence type="ECO:0000259" key="8">
    <source>
        <dbReference type="Pfam" id="PF00266"/>
    </source>
</evidence>
<proteinExistence type="inferred from homology"/>
<dbReference type="InterPro" id="IPR015421">
    <property type="entry name" value="PyrdxlP-dep_Trfase_major"/>
</dbReference>
<evidence type="ECO:0000256" key="2">
    <source>
        <dbReference type="ARBA" id="ARBA00006490"/>
    </source>
</evidence>
<dbReference type="AlphaFoldDB" id="A0A6P1TP23"/>
<dbReference type="PROSITE" id="PS00595">
    <property type="entry name" value="AA_TRANSFER_CLASS_5"/>
    <property type="match status" value="1"/>
</dbReference>
<keyword evidence="4" id="KW-0663">Pyridoxal phosphate</keyword>
<dbReference type="Gene3D" id="1.10.260.50">
    <property type="match status" value="1"/>
</dbReference>
<dbReference type="EMBL" id="CP048000">
    <property type="protein sequence ID" value="QHQ61932.1"/>
    <property type="molecule type" value="Genomic_DNA"/>
</dbReference>
<dbReference type="PIRSF" id="PIRSF005572">
    <property type="entry name" value="NifS"/>
    <property type="match status" value="1"/>
</dbReference>
<dbReference type="FunFam" id="3.40.640.10:FF:000084">
    <property type="entry name" value="IscS-like cysteine desulfurase"/>
    <property type="match status" value="1"/>
</dbReference>
<name>A0A6P1TP23_9FIRM</name>
<evidence type="ECO:0000256" key="1">
    <source>
        <dbReference type="ARBA" id="ARBA00001933"/>
    </source>
</evidence>